<gene>
    <name evidence="2" type="ORF">F2P47_03180</name>
</gene>
<comment type="caution">
    <text evidence="2">The sequence shown here is derived from an EMBL/GenBank/DDBJ whole genome shotgun (WGS) entry which is preliminary data.</text>
</comment>
<dbReference type="RefSeq" id="WP_152214703.1">
    <property type="nucleotide sequence ID" value="NZ_WESC01000002.1"/>
</dbReference>
<dbReference type="InterPro" id="IPR014419">
    <property type="entry name" value="HutZ"/>
</dbReference>
<name>A0A6N6VR55_9HYPH</name>
<accession>A0A6N6VR55</accession>
<dbReference type="PANTHER" id="PTHR13343">
    <property type="entry name" value="CREG1 PROTEIN"/>
    <property type="match status" value="1"/>
</dbReference>
<dbReference type="AlphaFoldDB" id="A0A6N6VR55"/>
<dbReference type="InterPro" id="IPR012349">
    <property type="entry name" value="Split_barrel_FMN-bd"/>
</dbReference>
<keyword evidence="3" id="KW-1185">Reference proteome</keyword>
<reference evidence="2 3" key="1">
    <citation type="submission" date="2019-09" db="EMBL/GenBank/DDBJ databases">
        <title>Parvibaculum sedimenti sp. nov., isolated from sediment.</title>
        <authorList>
            <person name="Wang Y."/>
        </authorList>
    </citation>
    <scope>NUCLEOTIDE SEQUENCE [LARGE SCALE GENOMIC DNA]</scope>
    <source>
        <strain evidence="2 3">HXT-9</strain>
    </source>
</reference>
<protein>
    <submittedName>
        <fullName evidence="2">Pyridoxamine 5'-phosphate oxidase</fullName>
    </submittedName>
</protein>
<dbReference type="EMBL" id="WESC01000002">
    <property type="protein sequence ID" value="KAB7742281.1"/>
    <property type="molecule type" value="Genomic_DNA"/>
</dbReference>
<dbReference type="InterPro" id="IPR055343">
    <property type="entry name" value="CREG_beta-barrel"/>
</dbReference>
<dbReference type="PIRSF" id="PIRSF004633">
    <property type="entry name" value="UCP_PLP_oxd"/>
    <property type="match status" value="1"/>
</dbReference>
<proteinExistence type="predicted"/>
<evidence type="ECO:0000313" key="3">
    <source>
        <dbReference type="Proteomes" id="UP000468901"/>
    </source>
</evidence>
<sequence length="154" mass="16278">MTADHSAVSTAARHIREAKTGALGTLLPGGQPCVTLVSIAATQAGEPLFLLSTLALHTRNIAADPRISLLLKGSEAAEGDDPLTASRLTLIGSIARMESAEAREQYLSAHPEAADYANFSDFAFYAMTIERGHLVAGFGRIVDIDGGELRALFR</sequence>
<dbReference type="Gene3D" id="2.30.110.10">
    <property type="entry name" value="Electron Transport, Fmn-binding Protein, Chain A"/>
    <property type="match status" value="1"/>
</dbReference>
<evidence type="ECO:0000313" key="2">
    <source>
        <dbReference type="EMBL" id="KAB7742281.1"/>
    </source>
</evidence>
<feature type="domain" description="CREG-like beta-barrel" evidence="1">
    <location>
        <begin position="6"/>
        <end position="145"/>
    </location>
</feature>
<dbReference type="SUPFAM" id="SSF50475">
    <property type="entry name" value="FMN-binding split barrel"/>
    <property type="match status" value="1"/>
</dbReference>
<dbReference type="Proteomes" id="UP000468901">
    <property type="component" value="Unassembled WGS sequence"/>
</dbReference>
<dbReference type="Pfam" id="PF13883">
    <property type="entry name" value="CREG_beta-barrel"/>
    <property type="match status" value="1"/>
</dbReference>
<dbReference type="PANTHER" id="PTHR13343:SF17">
    <property type="entry name" value="CELLULAR REPRESSOR OF E1A-STIMULATED GENES, ISOFORM A"/>
    <property type="match status" value="1"/>
</dbReference>
<evidence type="ECO:0000259" key="1">
    <source>
        <dbReference type="Pfam" id="PF13883"/>
    </source>
</evidence>
<dbReference type="GO" id="GO:0005737">
    <property type="term" value="C:cytoplasm"/>
    <property type="evidence" value="ECO:0007669"/>
    <property type="project" value="UniProtKB-ARBA"/>
</dbReference>
<organism evidence="2 3">
    <name type="scientific">Parvibaculum sedimenti</name>
    <dbReference type="NCBI Taxonomy" id="2608632"/>
    <lineage>
        <taxon>Bacteria</taxon>
        <taxon>Pseudomonadati</taxon>
        <taxon>Pseudomonadota</taxon>
        <taxon>Alphaproteobacteria</taxon>
        <taxon>Hyphomicrobiales</taxon>
        <taxon>Parvibaculaceae</taxon>
        <taxon>Parvibaculum</taxon>
    </lineage>
</organism>